<feature type="compositionally biased region" description="Basic and acidic residues" evidence="1">
    <location>
        <begin position="192"/>
        <end position="203"/>
    </location>
</feature>
<dbReference type="STRING" id="7209.A0A1I7W1N3"/>
<evidence type="ECO:0000313" key="3">
    <source>
        <dbReference type="WBParaSite" id="EN70_861"/>
    </source>
</evidence>
<feature type="compositionally biased region" description="Low complexity" evidence="1">
    <location>
        <begin position="160"/>
        <end position="191"/>
    </location>
</feature>
<accession>A0A1I7W1N3</accession>
<dbReference type="WBParaSite" id="EN70_861">
    <property type="protein sequence ID" value="EN70_861"/>
    <property type="gene ID" value="EN70_861"/>
</dbReference>
<protein>
    <submittedName>
        <fullName evidence="3">Wsv025</fullName>
    </submittedName>
</protein>
<feature type="region of interest" description="Disordered" evidence="1">
    <location>
        <begin position="1"/>
        <end position="23"/>
    </location>
</feature>
<evidence type="ECO:0000256" key="1">
    <source>
        <dbReference type="SAM" id="MobiDB-lite"/>
    </source>
</evidence>
<evidence type="ECO:0000313" key="2">
    <source>
        <dbReference type="Proteomes" id="UP000095285"/>
    </source>
</evidence>
<feature type="compositionally biased region" description="Polar residues" evidence="1">
    <location>
        <begin position="1"/>
        <end position="11"/>
    </location>
</feature>
<organism evidence="2 3">
    <name type="scientific">Loa loa</name>
    <name type="common">Eye worm</name>
    <name type="synonym">Filaria loa</name>
    <dbReference type="NCBI Taxonomy" id="7209"/>
    <lineage>
        <taxon>Eukaryota</taxon>
        <taxon>Metazoa</taxon>
        <taxon>Ecdysozoa</taxon>
        <taxon>Nematoda</taxon>
        <taxon>Chromadorea</taxon>
        <taxon>Rhabditida</taxon>
        <taxon>Spirurina</taxon>
        <taxon>Spiruromorpha</taxon>
        <taxon>Filarioidea</taxon>
        <taxon>Onchocercidae</taxon>
        <taxon>Loa</taxon>
    </lineage>
</organism>
<keyword evidence="2" id="KW-1185">Reference proteome</keyword>
<dbReference type="AlphaFoldDB" id="A0A1I7W1N3"/>
<sequence length="221" mass="25241">MTMPTSSTIAEVSTVDEQNETLSPTPIIVQRSAPGRTTWTKRLSKTIQRRSGSFLNTLVPFRKSIDQNHSNANDDKSLLPSSTLHHKRRASASPAISFQTSTKGISLLIHEKLSSSVATATVTTAGAIALISSSGMYQEDIEEKQEKIIDNEIHMDEKQQQQQQQQQQKQQQQQQQKQQQQQRKQQKQQQEQQRKQHQKDMEQYSRAVLSQTVKNEKDFIQ</sequence>
<name>A0A1I7W1N3_LOALO</name>
<reference evidence="2" key="1">
    <citation type="submission" date="2012-04" db="EMBL/GenBank/DDBJ databases">
        <title>The Genome Sequence of Loa loa.</title>
        <authorList>
            <consortium name="The Broad Institute Genome Sequencing Platform"/>
            <consortium name="Broad Institute Genome Sequencing Center for Infectious Disease"/>
            <person name="Nutman T.B."/>
            <person name="Fink D.L."/>
            <person name="Russ C."/>
            <person name="Young S."/>
            <person name="Zeng Q."/>
            <person name="Gargeya S."/>
            <person name="Alvarado L."/>
            <person name="Berlin A."/>
            <person name="Chapman S.B."/>
            <person name="Chen Z."/>
            <person name="Freedman E."/>
            <person name="Gellesch M."/>
            <person name="Goldberg J."/>
            <person name="Griggs A."/>
            <person name="Gujja S."/>
            <person name="Heilman E.R."/>
            <person name="Heiman D."/>
            <person name="Howarth C."/>
            <person name="Mehta T."/>
            <person name="Neiman D."/>
            <person name="Pearson M."/>
            <person name="Roberts A."/>
            <person name="Saif S."/>
            <person name="Shea T."/>
            <person name="Shenoy N."/>
            <person name="Sisk P."/>
            <person name="Stolte C."/>
            <person name="Sykes S."/>
            <person name="White J."/>
            <person name="Yandava C."/>
            <person name="Haas B."/>
            <person name="Henn M.R."/>
            <person name="Nusbaum C."/>
            <person name="Birren B."/>
        </authorList>
    </citation>
    <scope>NUCLEOTIDE SEQUENCE [LARGE SCALE GENOMIC DNA]</scope>
</reference>
<feature type="region of interest" description="Disordered" evidence="1">
    <location>
        <begin position="66"/>
        <end position="95"/>
    </location>
</feature>
<dbReference type="Proteomes" id="UP000095285">
    <property type="component" value="Unassembled WGS sequence"/>
</dbReference>
<feature type="region of interest" description="Disordered" evidence="1">
    <location>
        <begin position="156"/>
        <end position="221"/>
    </location>
</feature>
<proteinExistence type="predicted"/>
<reference evidence="3" key="2">
    <citation type="submission" date="2016-11" db="UniProtKB">
        <authorList>
            <consortium name="WormBaseParasite"/>
        </authorList>
    </citation>
    <scope>IDENTIFICATION</scope>
</reference>